<feature type="transmembrane region" description="Helical" evidence="9">
    <location>
        <begin position="68"/>
        <end position="90"/>
    </location>
</feature>
<keyword evidence="7 9" id="KW-0472">Membrane</keyword>
<accession>A0A5C0SI42</accession>
<evidence type="ECO:0000256" key="5">
    <source>
        <dbReference type="ARBA" id="ARBA00022692"/>
    </source>
</evidence>
<evidence type="ECO:0000256" key="9">
    <source>
        <dbReference type="SAM" id="Phobius"/>
    </source>
</evidence>
<keyword evidence="6 9" id="KW-1133">Transmembrane helix</keyword>
<evidence type="ECO:0000256" key="3">
    <source>
        <dbReference type="ARBA" id="ARBA00022449"/>
    </source>
</evidence>
<evidence type="ECO:0000313" key="11">
    <source>
        <dbReference type="EMBL" id="QEK13396.1"/>
    </source>
</evidence>
<feature type="domain" description="Na+/H+ antiporter NhaC-like C-terminal" evidence="10">
    <location>
        <begin position="162"/>
        <end position="454"/>
    </location>
</feature>
<protein>
    <submittedName>
        <fullName evidence="11">Sodium:proton antiporter</fullName>
    </submittedName>
</protein>
<dbReference type="EMBL" id="CP042243">
    <property type="protein sequence ID" value="QEK13396.1"/>
    <property type="molecule type" value="Genomic_DNA"/>
</dbReference>
<dbReference type="GO" id="GO:0015297">
    <property type="term" value="F:antiporter activity"/>
    <property type="evidence" value="ECO:0007669"/>
    <property type="project" value="UniProtKB-KW"/>
</dbReference>
<feature type="transmembrane region" description="Helical" evidence="9">
    <location>
        <begin position="260"/>
        <end position="278"/>
    </location>
</feature>
<dbReference type="KEGG" id="crs:FQB35_14570"/>
<feature type="transmembrane region" description="Helical" evidence="9">
    <location>
        <begin position="140"/>
        <end position="164"/>
    </location>
</feature>
<dbReference type="Proteomes" id="UP000324646">
    <property type="component" value="Chromosome"/>
</dbReference>
<keyword evidence="5 9" id="KW-0812">Transmembrane</keyword>
<dbReference type="PANTHER" id="PTHR33451">
    <property type="entry name" value="MALATE-2H(+)/NA(+)-LACTATE ANTIPORTER"/>
    <property type="match status" value="1"/>
</dbReference>
<dbReference type="AlphaFoldDB" id="A0A5C0SI42"/>
<feature type="transmembrane region" description="Helical" evidence="9">
    <location>
        <begin position="237"/>
        <end position="254"/>
    </location>
</feature>
<evidence type="ECO:0000256" key="8">
    <source>
        <dbReference type="ARBA" id="ARBA00038435"/>
    </source>
</evidence>
<organism evidence="11 12">
    <name type="scientific">Crassaminicella thermophila</name>
    <dbReference type="NCBI Taxonomy" id="2599308"/>
    <lineage>
        <taxon>Bacteria</taxon>
        <taxon>Bacillati</taxon>
        <taxon>Bacillota</taxon>
        <taxon>Clostridia</taxon>
        <taxon>Eubacteriales</taxon>
        <taxon>Clostridiaceae</taxon>
        <taxon>Crassaminicella</taxon>
    </lineage>
</organism>
<gene>
    <name evidence="11" type="ORF">FQB35_14570</name>
</gene>
<dbReference type="OrthoDB" id="9762978at2"/>
<comment type="similarity">
    <text evidence="8">Belongs to the NhaC Na(+)/H(+) (TC 2.A.35) antiporter family.</text>
</comment>
<dbReference type="PANTHER" id="PTHR33451:SF3">
    <property type="entry name" value="MALATE-2H(+)_NA(+)-LACTATE ANTIPORTER"/>
    <property type="match status" value="1"/>
</dbReference>
<dbReference type="InterPro" id="IPR018461">
    <property type="entry name" value="Na/H_Antiport_NhaC-like_C"/>
</dbReference>
<sequence>MKRAKRNISFKESVFLLFTFIFILMWGALKAKIPTGMSILLCAIVTSTYGMLILRFEWDEILKGILKVFSIGMPAVLILLMVGLITASWLASGTTPILIYWGLKILRPSIFLIAAFLITSIASIATGSAWAIIGTFGVALMGIANGIGVPIGVAVGAIVAGSYLGDKWSPLSDSANLAAAVAGQDVFHLFKSMFSTTGLGALGAIIIYGIIGLGYANNSAVDASSIKEIIDGLANAYNFNIILILPPLVVIYLAVRKKPILPVLVIGVIIGAILAILLQNIPVNKMLSVLYSGYSSSTGLEGIDKLLSGGGLKSMMGLILIIFCAFIFAGTVEVIGILDTILNKLTKLTQSEGSLVLTSLITSVLTVYLSSSVYVSLILNGRMYVPAYERVGLHKVNLSRTIVEAASYSGAYVPWSGGALLILGTLGLKWYEFAPYLFNHWISMVLVVLFAFMGKFMEKNSKYNDAAKRESDEPFI</sequence>
<feature type="transmembrane region" description="Helical" evidence="9">
    <location>
        <begin position="315"/>
        <end position="338"/>
    </location>
</feature>
<feature type="transmembrane region" description="Helical" evidence="9">
    <location>
        <begin position="35"/>
        <end position="56"/>
    </location>
</feature>
<evidence type="ECO:0000256" key="6">
    <source>
        <dbReference type="ARBA" id="ARBA00022989"/>
    </source>
</evidence>
<feature type="transmembrane region" description="Helical" evidence="9">
    <location>
        <begin position="402"/>
        <end position="427"/>
    </location>
</feature>
<reference evidence="11 12" key="1">
    <citation type="submission" date="2019-07" db="EMBL/GenBank/DDBJ databases">
        <title>Complete genome of Crassaminicella thermophila SY095.</title>
        <authorList>
            <person name="Li X."/>
        </authorList>
    </citation>
    <scope>NUCLEOTIDE SEQUENCE [LARGE SCALE GENOMIC DNA]</scope>
    <source>
        <strain evidence="11 12">SY095</strain>
    </source>
</reference>
<name>A0A5C0SI42_CRATE</name>
<proteinExistence type="inferred from homology"/>
<feature type="transmembrane region" description="Helical" evidence="9">
    <location>
        <begin position="433"/>
        <end position="453"/>
    </location>
</feature>
<dbReference type="GO" id="GO:0005886">
    <property type="term" value="C:plasma membrane"/>
    <property type="evidence" value="ECO:0007669"/>
    <property type="project" value="UniProtKB-SubCell"/>
</dbReference>
<dbReference type="RefSeq" id="WP_148810568.1">
    <property type="nucleotide sequence ID" value="NZ_CP042243.1"/>
</dbReference>
<keyword evidence="12" id="KW-1185">Reference proteome</keyword>
<keyword evidence="4" id="KW-1003">Cell membrane</keyword>
<evidence type="ECO:0000313" key="12">
    <source>
        <dbReference type="Proteomes" id="UP000324646"/>
    </source>
</evidence>
<evidence type="ECO:0000256" key="2">
    <source>
        <dbReference type="ARBA" id="ARBA00022448"/>
    </source>
</evidence>
<dbReference type="InterPro" id="IPR052180">
    <property type="entry name" value="NhaC_Na-H+_Antiporter"/>
</dbReference>
<keyword evidence="3" id="KW-0050">Antiport</keyword>
<keyword evidence="2" id="KW-0813">Transport</keyword>
<evidence type="ECO:0000256" key="1">
    <source>
        <dbReference type="ARBA" id="ARBA00004651"/>
    </source>
</evidence>
<comment type="subcellular location">
    <subcellularLocation>
        <location evidence="1">Cell membrane</location>
        <topology evidence="1">Multi-pass membrane protein</topology>
    </subcellularLocation>
</comment>
<evidence type="ECO:0000256" key="7">
    <source>
        <dbReference type="ARBA" id="ARBA00023136"/>
    </source>
</evidence>
<feature type="transmembrane region" description="Helical" evidence="9">
    <location>
        <begin position="193"/>
        <end position="216"/>
    </location>
</feature>
<dbReference type="Pfam" id="PF03553">
    <property type="entry name" value="Na_H_antiporter"/>
    <property type="match status" value="1"/>
</dbReference>
<feature type="transmembrane region" description="Helical" evidence="9">
    <location>
        <begin position="12"/>
        <end position="29"/>
    </location>
</feature>
<evidence type="ECO:0000256" key="4">
    <source>
        <dbReference type="ARBA" id="ARBA00022475"/>
    </source>
</evidence>
<feature type="transmembrane region" description="Helical" evidence="9">
    <location>
        <begin position="358"/>
        <end position="381"/>
    </location>
</feature>
<feature type="transmembrane region" description="Helical" evidence="9">
    <location>
        <begin position="110"/>
        <end position="133"/>
    </location>
</feature>
<evidence type="ECO:0000259" key="10">
    <source>
        <dbReference type="Pfam" id="PF03553"/>
    </source>
</evidence>